<reference evidence="1" key="1">
    <citation type="submission" date="2020-08" db="EMBL/GenBank/DDBJ databases">
        <title>Multicomponent nature underlies the extraordinary mechanical properties of spider dragline silk.</title>
        <authorList>
            <person name="Kono N."/>
            <person name="Nakamura H."/>
            <person name="Mori M."/>
            <person name="Yoshida Y."/>
            <person name="Ohtoshi R."/>
            <person name="Malay A.D."/>
            <person name="Moran D.A.P."/>
            <person name="Tomita M."/>
            <person name="Numata K."/>
            <person name="Arakawa K."/>
        </authorList>
    </citation>
    <scope>NUCLEOTIDE SEQUENCE</scope>
</reference>
<name>A0A8X6NQ05_NEPPI</name>
<keyword evidence="2" id="KW-1185">Reference proteome</keyword>
<sequence>MLKKRTSCDCKTSLICVYLVELYLGRVSLLNNQLKMCFTRFSATPVGLKWLSFSAADAAKKWQAQVFECFLQRNVCALALPFTTGTDKVQK</sequence>
<accession>A0A8X6NQ05</accession>
<evidence type="ECO:0000313" key="1">
    <source>
        <dbReference type="EMBL" id="GFT27372.1"/>
    </source>
</evidence>
<dbReference type="EMBL" id="BMAW01060662">
    <property type="protein sequence ID" value="GFT27372.1"/>
    <property type="molecule type" value="Genomic_DNA"/>
</dbReference>
<organism evidence="1 2">
    <name type="scientific">Nephila pilipes</name>
    <name type="common">Giant wood spider</name>
    <name type="synonym">Nephila maculata</name>
    <dbReference type="NCBI Taxonomy" id="299642"/>
    <lineage>
        <taxon>Eukaryota</taxon>
        <taxon>Metazoa</taxon>
        <taxon>Ecdysozoa</taxon>
        <taxon>Arthropoda</taxon>
        <taxon>Chelicerata</taxon>
        <taxon>Arachnida</taxon>
        <taxon>Araneae</taxon>
        <taxon>Araneomorphae</taxon>
        <taxon>Entelegynae</taxon>
        <taxon>Araneoidea</taxon>
        <taxon>Nephilidae</taxon>
        <taxon>Nephila</taxon>
    </lineage>
</organism>
<proteinExistence type="predicted"/>
<gene>
    <name evidence="1" type="ORF">NPIL_312291</name>
</gene>
<evidence type="ECO:0000313" key="2">
    <source>
        <dbReference type="Proteomes" id="UP000887013"/>
    </source>
</evidence>
<comment type="caution">
    <text evidence="1">The sequence shown here is derived from an EMBL/GenBank/DDBJ whole genome shotgun (WGS) entry which is preliminary data.</text>
</comment>
<protein>
    <submittedName>
        <fullName evidence="1">Uncharacterized protein</fullName>
    </submittedName>
</protein>
<dbReference type="Proteomes" id="UP000887013">
    <property type="component" value="Unassembled WGS sequence"/>
</dbReference>
<dbReference type="AlphaFoldDB" id="A0A8X6NQ05"/>